<reference evidence="1" key="1">
    <citation type="submission" date="2020-04" db="EMBL/GenBank/DDBJ databases">
        <authorList>
            <person name="Alioto T."/>
            <person name="Alioto T."/>
            <person name="Gomez Garrido J."/>
        </authorList>
    </citation>
    <scope>NUCLEOTIDE SEQUENCE</scope>
    <source>
        <strain evidence="1">A484AB</strain>
    </source>
</reference>
<protein>
    <submittedName>
        <fullName evidence="1">Uncharacterized protein</fullName>
    </submittedName>
</protein>
<keyword evidence="2" id="KW-1185">Reference proteome</keyword>
<comment type="caution">
    <text evidence="1">The sequence shown here is derived from an EMBL/GenBank/DDBJ whole genome shotgun (WGS) entry which is preliminary data.</text>
</comment>
<evidence type="ECO:0000313" key="1">
    <source>
        <dbReference type="EMBL" id="CAB3985766.1"/>
    </source>
</evidence>
<dbReference type="EMBL" id="CACRXK020000918">
    <property type="protein sequence ID" value="CAB3985766.1"/>
    <property type="molecule type" value="Genomic_DNA"/>
</dbReference>
<sequence>MAIATEIRESIEFIAHVKEKAVLRSFGVTVESDSDDAYESEESCSDAEYISETDVRETCSDSNQDSLLTTRELATGTSSESPTQAFVATILWLYRKFKGMKNEFSDDDIRQAMSSICHAYDNMCHMDSLKIAKRDFPLPKPFDECWTMISKVIDRLCLRNHVDPKCERMYNADEKVPPQFKTMACEQTFIWASRFKKVMCAMPHVRQFFFLHRLVKYRNRYTEKYHRLEKVPILPKIGKSKEN</sequence>
<accession>A0A6S7GB68</accession>
<name>A0A6S7GB68_PARCT</name>
<dbReference type="AlphaFoldDB" id="A0A6S7GB68"/>
<dbReference type="Proteomes" id="UP001152795">
    <property type="component" value="Unassembled WGS sequence"/>
</dbReference>
<dbReference type="OrthoDB" id="10011386at2759"/>
<evidence type="ECO:0000313" key="2">
    <source>
        <dbReference type="Proteomes" id="UP001152795"/>
    </source>
</evidence>
<gene>
    <name evidence="1" type="ORF">PACLA_8A016935</name>
</gene>
<organism evidence="1 2">
    <name type="scientific">Paramuricea clavata</name>
    <name type="common">Red gorgonian</name>
    <name type="synonym">Violescent sea-whip</name>
    <dbReference type="NCBI Taxonomy" id="317549"/>
    <lineage>
        <taxon>Eukaryota</taxon>
        <taxon>Metazoa</taxon>
        <taxon>Cnidaria</taxon>
        <taxon>Anthozoa</taxon>
        <taxon>Octocorallia</taxon>
        <taxon>Malacalcyonacea</taxon>
        <taxon>Plexauridae</taxon>
        <taxon>Paramuricea</taxon>
    </lineage>
</organism>
<proteinExistence type="predicted"/>